<evidence type="ECO:0000313" key="1">
    <source>
        <dbReference type="EMBL" id="AEO58336.1"/>
    </source>
</evidence>
<dbReference type="RefSeq" id="XP_003663581.1">
    <property type="nucleotide sequence ID" value="XM_003663533.1"/>
</dbReference>
<reference evidence="1 2" key="1">
    <citation type="journal article" date="2011" name="Nat. Biotechnol.">
        <title>Comparative genomic analysis of the thermophilic biomass-degrading fungi Myceliophthora thermophila and Thielavia terrestris.</title>
        <authorList>
            <person name="Berka R.M."/>
            <person name="Grigoriev I.V."/>
            <person name="Otillar R."/>
            <person name="Salamov A."/>
            <person name="Grimwood J."/>
            <person name="Reid I."/>
            <person name="Ishmael N."/>
            <person name="John T."/>
            <person name="Darmond C."/>
            <person name="Moisan M.-C."/>
            <person name="Henrissat B."/>
            <person name="Coutinho P.M."/>
            <person name="Lombard V."/>
            <person name="Natvig D.O."/>
            <person name="Lindquist E."/>
            <person name="Schmutz J."/>
            <person name="Lucas S."/>
            <person name="Harris P."/>
            <person name="Powlowski J."/>
            <person name="Bellemare A."/>
            <person name="Taylor D."/>
            <person name="Butler G."/>
            <person name="de Vries R.P."/>
            <person name="Allijn I.E."/>
            <person name="van den Brink J."/>
            <person name="Ushinsky S."/>
            <person name="Storms R."/>
            <person name="Powell A.J."/>
            <person name="Paulsen I.T."/>
            <person name="Elbourne L.D.H."/>
            <person name="Baker S.E."/>
            <person name="Magnuson J."/>
            <person name="LaBoissiere S."/>
            <person name="Clutterbuck A.J."/>
            <person name="Martinez D."/>
            <person name="Wogulis M."/>
            <person name="de Leon A.L."/>
            <person name="Rey M.W."/>
            <person name="Tsang A."/>
        </authorList>
    </citation>
    <scope>NUCLEOTIDE SEQUENCE [LARGE SCALE GENOMIC DNA]</scope>
    <source>
        <strain evidence="2">ATCC 42464 / BCRC 31852 / DSM 1799</strain>
    </source>
</reference>
<organism evidence="1 2">
    <name type="scientific">Thermothelomyces thermophilus (strain ATCC 42464 / BCRC 31852 / DSM 1799)</name>
    <name type="common">Sporotrichum thermophile</name>
    <dbReference type="NCBI Taxonomy" id="573729"/>
    <lineage>
        <taxon>Eukaryota</taxon>
        <taxon>Fungi</taxon>
        <taxon>Dikarya</taxon>
        <taxon>Ascomycota</taxon>
        <taxon>Pezizomycotina</taxon>
        <taxon>Sordariomycetes</taxon>
        <taxon>Sordariomycetidae</taxon>
        <taxon>Sordariales</taxon>
        <taxon>Chaetomiaceae</taxon>
        <taxon>Thermothelomyces</taxon>
    </lineage>
</organism>
<proteinExistence type="predicted"/>
<keyword evidence="2" id="KW-1185">Reference proteome</keyword>
<dbReference type="InParanoid" id="G2QDM5"/>
<dbReference type="VEuPathDB" id="FungiDB:MYCTH_80168"/>
<dbReference type="HOGENOM" id="CLU_201363_0_0_1"/>
<dbReference type="EMBL" id="CP003004">
    <property type="protein sequence ID" value="AEO58336.1"/>
    <property type="molecule type" value="Genomic_DNA"/>
</dbReference>
<dbReference type="AlphaFoldDB" id="G2QDM5"/>
<dbReference type="KEGG" id="mtm:MYCTH_80168"/>
<protein>
    <submittedName>
        <fullName evidence="1">Uncharacterized protein</fullName>
    </submittedName>
</protein>
<dbReference type="Proteomes" id="UP000007322">
    <property type="component" value="Chromosome 3"/>
</dbReference>
<dbReference type="OrthoDB" id="5099098at2759"/>
<evidence type="ECO:0000313" key="2">
    <source>
        <dbReference type="Proteomes" id="UP000007322"/>
    </source>
</evidence>
<name>G2QDM5_THET4</name>
<dbReference type="GeneID" id="11509693"/>
<sequence>MPCSFCFSCGLYCHIIESSSCYGECVRRGRSYNGSRVLVLSYCSRIKAP</sequence>
<accession>G2QDM5</accession>
<gene>
    <name evidence="1" type="ORF">MYCTH_80168</name>
</gene>